<sequence>MLKLLLVAGVVAGVVYAVFWALERRQAAGRAQRQHPSARRPRPRPSRMVAPDDDEDFLRDLDRRRREKDEPG</sequence>
<evidence type="ECO:0000256" key="1">
    <source>
        <dbReference type="SAM" id="MobiDB-lite"/>
    </source>
</evidence>
<comment type="caution">
    <text evidence="2">The sequence shown here is derived from an EMBL/GenBank/DDBJ whole genome shotgun (WGS) entry which is preliminary data.</text>
</comment>
<dbReference type="EMBL" id="JAVDYG010000001">
    <property type="protein sequence ID" value="MDR7361703.1"/>
    <property type="molecule type" value="Genomic_DNA"/>
</dbReference>
<keyword evidence="3" id="KW-1185">Reference proteome</keyword>
<evidence type="ECO:0000313" key="2">
    <source>
        <dbReference type="EMBL" id="MDR7361703.1"/>
    </source>
</evidence>
<gene>
    <name evidence="2" type="ORF">J2S63_001256</name>
</gene>
<feature type="region of interest" description="Disordered" evidence="1">
    <location>
        <begin position="27"/>
        <end position="72"/>
    </location>
</feature>
<evidence type="ECO:0000313" key="3">
    <source>
        <dbReference type="Proteomes" id="UP001183648"/>
    </source>
</evidence>
<proteinExistence type="predicted"/>
<dbReference type="Proteomes" id="UP001183648">
    <property type="component" value="Unassembled WGS sequence"/>
</dbReference>
<protein>
    <submittedName>
        <fullName evidence="2">Uncharacterized protein</fullName>
    </submittedName>
</protein>
<dbReference type="RefSeq" id="WP_310300054.1">
    <property type="nucleotide sequence ID" value="NZ_BAAAPS010000001.1"/>
</dbReference>
<name>A0ABU2BSU0_9ACTN</name>
<feature type="compositionally biased region" description="Basic and acidic residues" evidence="1">
    <location>
        <begin position="58"/>
        <end position="72"/>
    </location>
</feature>
<feature type="compositionally biased region" description="Basic residues" evidence="1">
    <location>
        <begin position="32"/>
        <end position="45"/>
    </location>
</feature>
<reference evidence="2 3" key="1">
    <citation type="submission" date="2023-07" db="EMBL/GenBank/DDBJ databases">
        <title>Sequencing the genomes of 1000 actinobacteria strains.</title>
        <authorList>
            <person name="Klenk H.-P."/>
        </authorList>
    </citation>
    <scope>NUCLEOTIDE SEQUENCE [LARGE SCALE GENOMIC DNA]</scope>
    <source>
        <strain evidence="2 3">DSM 19426</strain>
    </source>
</reference>
<organism evidence="2 3">
    <name type="scientific">Nocardioides marmoribigeumensis</name>
    <dbReference type="NCBI Taxonomy" id="433649"/>
    <lineage>
        <taxon>Bacteria</taxon>
        <taxon>Bacillati</taxon>
        <taxon>Actinomycetota</taxon>
        <taxon>Actinomycetes</taxon>
        <taxon>Propionibacteriales</taxon>
        <taxon>Nocardioidaceae</taxon>
        <taxon>Nocardioides</taxon>
    </lineage>
</organism>
<accession>A0ABU2BSU0</accession>